<feature type="signal peptide" evidence="2">
    <location>
        <begin position="1"/>
        <end position="23"/>
    </location>
</feature>
<evidence type="ECO:0000313" key="5">
    <source>
        <dbReference type="Proteomes" id="UP001497457"/>
    </source>
</evidence>
<dbReference type="InterPro" id="IPR007736">
    <property type="entry name" value="Caleosin-related"/>
</dbReference>
<name>A0ABC9DRE0_9POAL</name>
<keyword evidence="2" id="KW-0732">Signal</keyword>
<feature type="chain" id="PRO_5044886391" description="EF-hand domain-containing protein" evidence="2">
    <location>
        <begin position="24"/>
        <end position="215"/>
    </location>
</feature>
<dbReference type="PANTHER" id="PTHR31495:SF4">
    <property type="entry name" value="OS06G0254600 PROTEIN"/>
    <property type="match status" value="1"/>
</dbReference>
<reference evidence="4" key="1">
    <citation type="submission" date="2024-10" db="EMBL/GenBank/DDBJ databases">
        <authorList>
            <person name="Ryan C."/>
        </authorList>
    </citation>
    <scope>NUCLEOTIDE SEQUENCE [LARGE SCALE GENOMIC DNA]</scope>
</reference>
<evidence type="ECO:0000259" key="3">
    <source>
        <dbReference type="PROSITE" id="PS50222"/>
    </source>
</evidence>
<accession>A0ABC9DRE0</accession>
<dbReference type="AlphaFoldDB" id="A0ABC9DRE0"/>
<evidence type="ECO:0000256" key="2">
    <source>
        <dbReference type="SAM" id="SignalP"/>
    </source>
</evidence>
<organism evidence="4 5">
    <name type="scientific">Urochloa decumbens</name>
    <dbReference type="NCBI Taxonomy" id="240449"/>
    <lineage>
        <taxon>Eukaryota</taxon>
        <taxon>Viridiplantae</taxon>
        <taxon>Streptophyta</taxon>
        <taxon>Embryophyta</taxon>
        <taxon>Tracheophyta</taxon>
        <taxon>Spermatophyta</taxon>
        <taxon>Magnoliopsida</taxon>
        <taxon>Liliopsida</taxon>
        <taxon>Poales</taxon>
        <taxon>Poaceae</taxon>
        <taxon>PACMAD clade</taxon>
        <taxon>Panicoideae</taxon>
        <taxon>Panicodae</taxon>
        <taxon>Paniceae</taxon>
        <taxon>Melinidinae</taxon>
        <taxon>Urochloa</taxon>
    </lineage>
</organism>
<dbReference type="InterPro" id="IPR011992">
    <property type="entry name" value="EF-hand-dom_pair"/>
</dbReference>
<evidence type="ECO:0000313" key="4">
    <source>
        <dbReference type="EMBL" id="CAL5043466.1"/>
    </source>
</evidence>
<gene>
    <name evidence="4" type="ORF">URODEC1_LOCUS87728</name>
</gene>
<dbReference type="InterPro" id="IPR002048">
    <property type="entry name" value="EF_hand_dom"/>
</dbReference>
<protein>
    <recommendedName>
        <fullName evidence="3">EF-hand domain-containing protein</fullName>
    </recommendedName>
</protein>
<comment type="similarity">
    <text evidence="1">Belongs to the caleosin family.</text>
</comment>
<sequence length="215" mass="23961">MAARWPALMPSVLLVWIVCCSWAQLNVAASPYGANMTDLMHHVEFFDENKDGIITITESIKAFIAIGCDPVFATSAATATHAAFGPLTTPPGKLPSTNIHVSHIHGAVHASDTGAYDKKGNFVPKKFEKIFQRFSRSEEDALSWLEVETMLTVNRDLLKPWTWPAAETEWQLIHFLGKDRHGYLHKDTLRGIYDGTVFPKLRDHTIDPHSAHSDA</sequence>
<dbReference type="PROSITE" id="PS50222">
    <property type="entry name" value="EF_HAND_2"/>
    <property type="match status" value="1"/>
</dbReference>
<dbReference type="Pfam" id="PF05042">
    <property type="entry name" value="Caleosin"/>
    <property type="match status" value="1"/>
</dbReference>
<dbReference type="SUPFAM" id="SSF47473">
    <property type="entry name" value="EF-hand"/>
    <property type="match status" value="1"/>
</dbReference>
<feature type="domain" description="EF-hand" evidence="3">
    <location>
        <begin position="34"/>
        <end position="69"/>
    </location>
</feature>
<evidence type="ECO:0000256" key="1">
    <source>
        <dbReference type="ARBA" id="ARBA00006765"/>
    </source>
</evidence>
<keyword evidence="5" id="KW-1185">Reference proteome</keyword>
<dbReference type="Proteomes" id="UP001497457">
    <property type="component" value="Chromosome 34rd"/>
</dbReference>
<dbReference type="PANTHER" id="PTHR31495">
    <property type="entry name" value="PEROXYGENASE 3-RELATED"/>
    <property type="match status" value="1"/>
</dbReference>
<proteinExistence type="inferred from homology"/>
<dbReference type="EMBL" id="OZ075144">
    <property type="protein sequence ID" value="CAL5043466.1"/>
    <property type="molecule type" value="Genomic_DNA"/>
</dbReference>